<feature type="transmembrane region" description="Helical" evidence="2">
    <location>
        <begin position="126"/>
        <end position="145"/>
    </location>
</feature>
<feature type="region of interest" description="Disordered" evidence="1">
    <location>
        <begin position="83"/>
        <end position="105"/>
    </location>
</feature>
<keyword evidence="2" id="KW-0472">Membrane</keyword>
<gene>
    <name evidence="4" type="ORF">SAMN06264849_103190</name>
</gene>
<proteinExistence type="predicted"/>
<evidence type="ECO:0000256" key="1">
    <source>
        <dbReference type="SAM" id="MobiDB-lite"/>
    </source>
</evidence>
<dbReference type="InterPro" id="IPR025194">
    <property type="entry name" value="RodZ-like_C"/>
</dbReference>
<dbReference type="PANTHER" id="PTHR34475:SF1">
    <property type="entry name" value="CYTOSKELETON PROTEIN RODZ"/>
    <property type="match status" value="1"/>
</dbReference>
<sequence length="278" mass="32718">MEKSTDQLRRMREQAGLTLEDVQMRTNIHEYYLHAVEQGDFFSLPSKFYGRVYIRTYAKFLGQDPKPYIRYFEHMWSKSLEEEEPSTDASPDLGMSRKERFATRRSSTTEGARSFFSTWMKTRKGYVWFSLVLIIFAVSGMVYYFTMEEKSPNHKEQDVVDQVEKKPEKSDHDFKVRLVRPSETYKYGDMFEVYKAKEVEVVLEARQKTWFRYRAGGPTEKVVEQSEISAGEKKTFRHPKWVSLMIGNPAFVKLTVNGHVIKTSETSESHAYQLKLKK</sequence>
<dbReference type="InterPro" id="IPR001387">
    <property type="entry name" value="Cro/C1-type_HTH"/>
</dbReference>
<dbReference type="PANTHER" id="PTHR34475">
    <property type="match status" value="1"/>
</dbReference>
<evidence type="ECO:0000256" key="2">
    <source>
        <dbReference type="SAM" id="Phobius"/>
    </source>
</evidence>
<dbReference type="OrthoDB" id="9797543at2"/>
<evidence type="ECO:0000313" key="4">
    <source>
        <dbReference type="EMBL" id="SMO55757.1"/>
    </source>
</evidence>
<dbReference type="Pfam" id="PF13464">
    <property type="entry name" value="RodZ_C"/>
    <property type="match status" value="1"/>
</dbReference>
<dbReference type="AlphaFoldDB" id="A0A521C8E2"/>
<feature type="domain" description="Cytoskeleton protein RodZ-like C-terminal" evidence="3">
    <location>
        <begin position="202"/>
        <end position="265"/>
    </location>
</feature>
<dbReference type="Pfam" id="PF13413">
    <property type="entry name" value="HTH_25"/>
    <property type="match status" value="1"/>
</dbReference>
<reference evidence="4 5" key="1">
    <citation type="submission" date="2017-05" db="EMBL/GenBank/DDBJ databases">
        <authorList>
            <person name="Varghese N."/>
            <person name="Submissions S."/>
        </authorList>
    </citation>
    <scope>NUCLEOTIDE SEQUENCE [LARGE SCALE GENOMIC DNA]</scope>
    <source>
        <strain evidence="4 5">DSM 45474</strain>
    </source>
</reference>
<organism evidence="4 5">
    <name type="scientific">Melghirimyces algeriensis</name>
    <dbReference type="NCBI Taxonomy" id="910412"/>
    <lineage>
        <taxon>Bacteria</taxon>
        <taxon>Bacillati</taxon>
        <taxon>Bacillota</taxon>
        <taxon>Bacilli</taxon>
        <taxon>Bacillales</taxon>
        <taxon>Thermoactinomycetaceae</taxon>
        <taxon>Melghirimyces</taxon>
    </lineage>
</organism>
<keyword evidence="5" id="KW-1185">Reference proteome</keyword>
<evidence type="ECO:0000259" key="3">
    <source>
        <dbReference type="Pfam" id="PF13464"/>
    </source>
</evidence>
<dbReference type="InterPro" id="IPR050400">
    <property type="entry name" value="Bact_Cytoskel_RodZ"/>
</dbReference>
<keyword evidence="2" id="KW-1133">Transmembrane helix</keyword>
<name>A0A521C8E2_9BACL</name>
<accession>A0A521C8E2</accession>
<evidence type="ECO:0000313" key="5">
    <source>
        <dbReference type="Proteomes" id="UP000315636"/>
    </source>
</evidence>
<dbReference type="EMBL" id="FXTI01000003">
    <property type="protein sequence ID" value="SMO55757.1"/>
    <property type="molecule type" value="Genomic_DNA"/>
</dbReference>
<dbReference type="Proteomes" id="UP000315636">
    <property type="component" value="Unassembled WGS sequence"/>
</dbReference>
<keyword evidence="2" id="KW-0812">Transmembrane</keyword>
<protein>
    <recommendedName>
        <fullName evidence="3">Cytoskeleton protein RodZ-like C-terminal domain-containing protein</fullName>
    </recommendedName>
</protein>
<dbReference type="Gene3D" id="1.10.260.40">
    <property type="entry name" value="lambda repressor-like DNA-binding domains"/>
    <property type="match status" value="1"/>
</dbReference>
<dbReference type="CDD" id="cd00093">
    <property type="entry name" value="HTH_XRE"/>
    <property type="match status" value="1"/>
</dbReference>
<dbReference type="RefSeq" id="WP_142504937.1">
    <property type="nucleotide sequence ID" value="NZ_FXTI01000003.1"/>
</dbReference>
<dbReference type="GO" id="GO:0003677">
    <property type="term" value="F:DNA binding"/>
    <property type="evidence" value="ECO:0007669"/>
    <property type="project" value="InterPro"/>
</dbReference>
<dbReference type="InterPro" id="IPR010982">
    <property type="entry name" value="Lambda_DNA-bd_dom_sf"/>
</dbReference>